<dbReference type="InterPro" id="IPR000073">
    <property type="entry name" value="AB_hydrolase_1"/>
</dbReference>
<dbReference type="InterPro" id="IPR029058">
    <property type="entry name" value="AB_hydrolase_fold"/>
</dbReference>
<dbReference type="InterPro" id="IPR050266">
    <property type="entry name" value="AB_hydrolase_sf"/>
</dbReference>
<dbReference type="GO" id="GO:0016787">
    <property type="term" value="F:hydrolase activity"/>
    <property type="evidence" value="ECO:0007669"/>
    <property type="project" value="UniProtKB-KW"/>
</dbReference>
<protein>
    <submittedName>
        <fullName evidence="2">Alpha/beta fold hydrolase</fullName>
    </submittedName>
</protein>
<dbReference type="Gene3D" id="3.40.50.1820">
    <property type="entry name" value="alpha/beta hydrolase"/>
    <property type="match status" value="1"/>
</dbReference>
<comment type="caution">
    <text evidence="2">The sequence shown here is derived from an EMBL/GenBank/DDBJ whole genome shotgun (WGS) entry which is preliminary data.</text>
</comment>
<dbReference type="AlphaFoldDB" id="A0A6I1HT91"/>
<keyword evidence="2" id="KW-0378">Hydrolase</keyword>
<accession>A0A6I1HT91</accession>
<feature type="domain" description="AB hydrolase-1" evidence="1">
    <location>
        <begin position="23"/>
        <end position="129"/>
    </location>
</feature>
<dbReference type="Proteomes" id="UP000468717">
    <property type="component" value="Unassembled WGS sequence"/>
</dbReference>
<evidence type="ECO:0000313" key="2">
    <source>
        <dbReference type="EMBL" id="KAB8059636.1"/>
    </source>
</evidence>
<dbReference type="SUPFAM" id="SSF53474">
    <property type="entry name" value="alpha/beta-Hydrolases"/>
    <property type="match status" value="1"/>
</dbReference>
<dbReference type="PANTHER" id="PTHR43798">
    <property type="entry name" value="MONOACYLGLYCEROL LIPASE"/>
    <property type="match status" value="1"/>
</dbReference>
<sequence>APGVSLHVRDWPAAQGSGGDADVIVLLAGLGGNAYGFDSLAPALARRHRVLAITRRGYGSSSKPLPADAAGDISYAPATLVADLLAVLDALHVQRIILGGHSVAGNELTLFAGSHPQRVGGLVYLDTTFDYLASGGYSEEAERLSFEAPPPGPADLASMDASIAYARRVNKQWWPALEANWRNSLEVLPGGAVRSNTAPAIARAMDMAAHNFSPDYRRVRAPALVVTVDPGTLRNLLPWLSPQSDPAILAEGMAFFDIFRPLRLADGDSLAAALPGCTRLLIRNGFHSDFFIEHERTVVDAIEAMRWEK</sequence>
<dbReference type="GO" id="GO:0016020">
    <property type="term" value="C:membrane"/>
    <property type="evidence" value="ECO:0007669"/>
    <property type="project" value="TreeGrafter"/>
</dbReference>
<keyword evidence="3" id="KW-1185">Reference proteome</keyword>
<feature type="non-terminal residue" evidence="2">
    <location>
        <position position="1"/>
    </location>
</feature>
<dbReference type="EMBL" id="WFLI01000049">
    <property type="protein sequence ID" value="KAB8059636.1"/>
    <property type="molecule type" value="Genomic_DNA"/>
</dbReference>
<gene>
    <name evidence="2" type="ORF">GCN75_26140</name>
</gene>
<evidence type="ECO:0000313" key="3">
    <source>
        <dbReference type="Proteomes" id="UP000468717"/>
    </source>
</evidence>
<proteinExistence type="predicted"/>
<organism evidence="2 3">
    <name type="scientific">Janthinobacterium violaceinigrum</name>
    <dbReference type="NCBI Taxonomy" id="2654252"/>
    <lineage>
        <taxon>Bacteria</taxon>
        <taxon>Pseudomonadati</taxon>
        <taxon>Pseudomonadota</taxon>
        <taxon>Betaproteobacteria</taxon>
        <taxon>Burkholderiales</taxon>
        <taxon>Oxalobacteraceae</taxon>
        <taxon>Janthinobacterium</taxon>
    </lineage>
</organism>
<evidence type="ECO:0000259" key="1">
    <source>
        <dbReference type="Pfam" id="PF00561"/>
    </source>
</evidence>
<reference evidence="2 3" key="1">
    <citation type="submission" date="2019-10" db="EMBL/GenBank/DDBJ databases">
        <title>Three novel species isolated from a subtropical stream in China.</title>
        <authorList>
            <person name="Lu H."/>
        </authorList>
    </citation>
    <scope>NUCLEOTIDE SEQUENCE [LARGE SCALE GENOMIC DNA]</scope>
    <source>
        <strain evidence="2 3">FT13W</strain>
    </source>
</reference>
<dbReference type="RefSeq" id="WP_152284965.1">
    <property type="nucleotide sequence ID" value="NZ_WFLI01000049.1"/>
</dbReference>
<name>A0A6I1HT91_9BURK</name>
<dbReference type="PANTHER" id="PTHR43798:SF33">
    <property type="entry name" value="HYDROLASE, PUTATIVE (AFU_ORTHOLOGUE AFUA_2G14860)-RELATED"/>
    <property type="match status" value="1"/>
</dbReference>
<dbReference type="Pfam" id="PF00561">
    <property type="entry name" value="Abhydrolase_1"/>
    <property type="match status" value="1"/>
</dbReference>